<dbReference type="PANTHER" id="PTHR15657">
    <property type="entry name" value="THYROID TRANSCRIPTION FACTOR 1-ASSOCIATED PROTEIN 26"/>
    <property type="match status" value="1"/>
</dbReference>
<dbReference type="Pfam" id="PF08524">
    <property type="entry name" value="rRNA_processing"/>
    <property type="match status" value="1"/>
</dbReference>
<sequence>MGKPTKEAKKASWDRKKNAILRNYRKMQKERKGVNFKPNESQGNSNESKTFYHRAMQEYERKKAIKEERKQIREAKRKEKEEALKKYAEKKRENFRKLSQKTKWGQPVMRGRMEILLERIQKSVADDTIK</sequence>
<dbReference type="Proteomes" id="UP001497382">
    <property type="component" value="Unassembled WGS sequence"/>
</dbReference>
<reference evidence="3 4" key="1">
    <citation type="submission" date="2024-04" db="EMBL/GenBank/DDBJ databases">
        <authorList>
            <person name="Rising A."/>
            <person name="Reimegard J."/>
            <person name="Sonavane S."/>
            <person name="Akerstrom W."/>
            <person name="Nylinder S."/>
            <person name="Hedman E."/>
            <person name="Kallberg Y."/>
        </authorList>
    </citation>
    <scope>NUCLEOTIDE SEQUENCE [LARGE SCALE GENOMIC DNA]</scope>
</reference>
<dbReference type="PRINTS" id="PR01854">
    <property type="entry name" value="BR22PROTEIN"/>
</dbReference>
<evidence type="ECO:0008006" key="5">
    <source>
        <dbReference type="Google" id="ProtNLM"/>
    </source>
</evidence>
<dbReference type="EMBL" id="CAXIEN010000122">
    <property type="protein sequence ID" value="CAL1279452.1"/>
    <property type="molecule type" value="Genomic_DNA"/>
</dbReference>
<name>A0AAV2A708_9ARAC</name>
<dbReference type="GO" id="GO:0005634">
    <property type="term" value="C:nucleus"/>
    <property type="evidence" value="ECO:0007669"/>
    <property type="project" value="TreeGrafter"/>
</dbReference>
<dbReference type="InterPro" id="IPR013730">
    <property type="entry name" value="Fyv7/TAP26"/>
</dbReference>
<feature type="compositionally biased region" description="Polar residues" evidence="2">
    <location>
        <begin position="38"/>
        <end position="49"/>
    </location>
</feature>
<evidence type="ECO:0000256" key="1">
    <source>
        <dbReference type="SAM" id="Coils"/>
    </source>
</evidence>
<protein>
    <recommendedName>
        <fullName evidence="5">Thyroid transcription factor 1-associated protein 26</fullName>
    </recommendedName>
</protein>
<accession>A0AAV2A708</accession>
<comment type="caution">
    <text evidence="3">The sequence shown here is derived from an EMBL/GenBank/DDBJ whole genome shotgun (WGS) entry which is preliminary data.</text>
</comment>
<keyword evidence="1" id="KW-0175">Coiled coil</keyword>
<dbReference type="AlphaFoldDB" id="A0AAV2A708"/>
<dbReference type="PANTHER" id="PTHR15657:SF1">
    <property type="entry name" value="THYROID TRANSCRIPTION FACTOR 1-ASSOCIATED PROTEIN 26"/>
    <property type="match status" value="1"/>
</dbReference>
<keyword evidence="4" id="KW-1185">Reference proteome</keyword>
<evidence type="ECO:0000313" key="4">
    <source>
        <dbReference type="Proteomes" id="UP001497382"/>
    </source>
</evidence>
<gene>
    <name evidence="3" type="ORF">LARSCL_LOCUS10366</name>
</gene>
<feature type="region of interest" description="Disordered" evidence="2">
    <location>
        <begin position="29"/>
        <end position="50"/>
    </location>
</feature>
<feature type="coiled-coil region" evidence="1">
    <location>
        <begin position="56"/>
        <end position="93"/>
    </location>
</feature>
<evidence type="ECO:0000256" key="2">
    <source>
        <dbReference type="SAM" id="MobiDB-lite"/>
    </source>
</evidence>
<evidence type="ECO:0000313" key="3">
    <source>
        <dbReference type="EMBL" id="CAL1279452.1"/>
    </source>
</evidence>
<organism evidence="3 4">
    <name type="scientific">Larinioides sclopetarius</name>
    <dbReference type="NCBI Taxonomy" id="280406"/>
    <lineage>
        <taxon>Eukaryota</taxon>
        <taxon>Metazoa</taxon>
        <taxon>Ecdysozoa</taxon>
        <taxon>Arthropoda</taxon>
        <taxon>Chelicerata</taxon>
        <taxon>Arachnida</taxon>
        <taxon>Araneae</taxon>
        <taxon>Araneomorphae</taxon>
        <taxon>Entelegynae</taxon>
        <taxon>Araneoidea</taxon>
        <taxon>Araneidae</taxon>
        <taxon>Larinioides</taxon>
    </lineage>
</organism>
<proteinExistence type="predicted"/>